<dbReference type="EMBL" id="MU276288">
    <property type="protein sequence ID" value="KAI0039564.1"/>
    <property type="molecule type" value="Genomic_DNA"/>
</dbReference>
<organism evidence="1 2">
    <name type="scientific">Auriscalpium vulgare</name>
    <dbReference type="NCBI Taxonomy" id="40419"/>
    <lineage>
        <taxon>Eukaryota</taxon>
        <taxon>Fungi</taxon>
        <taxon>Dikarya</taxon>
        <taxon>Basidiomycota</taxon>
        <taxon>Agaricomycotina</taxon>
        <taxon>Agaricomycetes</taxon>
        <taxon>Russulales</taxon>
        <taxon>Auriscalpiaceae</taxon>
        <taxon>Auriscalpium</taxon>
    </lineage>
</organism>
<accession>A0ACB8R5Z3</accession>
<gene>
    <name evidence="1" type="ORF">FA95DRAFT_1503975</name>
</gene>
<reference evidence="1" key="1">
    <citation type="submission" date="2021-02" db="EMBL/GenBank/DDBJ databases">
        <authorList>
            <consortium name="DOE Joint Genome Institute"/>
            <person name="Ahrendt S."/>
            <person name="Looney B.P."/>
            <person name="Miyauchi S."/>
            <person name="Morin E."/>
            <person name="Drula E."/>
            <person name="Courty P.E."/>
            <person name="Chicoki N."/>
            <person name="Fauchery L."/>
            <person name="Kohler A."/>
            <person name="Kuo A."/>
            <person name="Labutti K."/>
            <person name="Pangilinan J."/>
            <person name="Lipzen A."/>
            <person name="Riley R."/>
            <person name="Andreopoulos W."/>
            <person name="He G."/>
            <person name="Johnson J."/>
            <person name="Barry K.W."/>
            <person name="Grigoriev I.V."/>
            <person name="Nagy L."/>
            <person name="Hibbett D."/>
            <person name="Henrissat B."/>
            <person name="Matheny P.B."/>
            <person name="Labbe J."/>
            <person name="Martin F."/>
        </authorList>
    </citation>
    <scope>NUCLEOTIDE SEQUENCE</scope>
    <source>
        <strain evidence="1">FP105234-sp</strain>
    </source>
</reference>
<sequence length="191" mass="21265">MDPHTPMHDVYDGYGWREIRAGLERRPGGPWGVEDIDAHNTCQRFVSEECGLVVQNNMDWFQSVKNGNHSTGALYGAVLNNPRSIRYLREETFLFITFPGPDEPTLPQLNNVLKPYVKDFLKLEKGHGDVVPHAPAPKPVKATVDHHVSDIPASRKTSGLASCTSKLFMCPADETPFYMLVDPDGFDPTSA</sequence>
<comment type="caution">
    <text evidence="1">The sequence shown here is derived from an EMBL/GenBank/DDBJ whole genome shotgun (WGS) entry which is preliminary data.</text>
</comment>
<dbReference type="Proteomes" id="UP000814033">
    <property type="component" value="Unassembled WGS sequence"/>
</dbReference>
<evidence type="ECO:0000313" key="2">
    <source>
        <dbReference type="Proteomes" id="UP000814033"/>
    </source>
</evidence>
<protein>
    <submittedName>
        <fullName evidence="1">Uncharacterized protein</fullName>
    </submittedName>
</protein>
<evidence type="ECO:0000313" key="1">
    <source>
        <dbReference type="EMBL" id="KAI0039564.1"/>
    </source>
</evidence>
<keyword evidence="2" id="KW-1185">Reference proteome</keyword>
<name>A0ACB8R5Z3_9AGAM</name>
<reference evidence="1" key="2">
    <citation type="journal article" date="2022" name="New Phytol.">
        <title>Evolutionary transition to the ectomycorrhizal habit in the genomes of a hyperdiverse lineage of mushroom-forming fungi.</title>
        <authorList>
            <person name="Looney B."/>
            <person name="Miyauchi S."/>
            <person name="Morin E."/>
            <person name="Drula E."/>
            <person name="Courty P.E."/>
            <person name="Kohler A."/>
            <person name="Kuo A."/>
            <person name="LaButti K."/>
            <person name="Pangilinan J."/>
            <person name="Lipzen A."/>
            <person name="Riley R."/>
            <person name="Andreopoulos W."/>
            <person name="He G."/>
            <person name="Johnson J."/>
            <person name="Nolan M."/>
            <person name="Tritt A."/>
            <person name="Barry K.W."/>
            <person name="Grigoriev I.V."/>
            <person name="Nagy L.G."/>
            <person name="Hibbett D."/>
            <person name="Henrissat B."/>
            <person name="Matheny P.B."/>
            <person name="Labbe J."/>
            <person name="Martin F.M."/>
        </authorList>
    </citation>
    <scope>NUCLEOTIDE SEQUENCE</scope>
    <source>
        <strain evidence="1">FP105234-sp</strain>
    </source>
</reference>
<proteinExistence type="predicted"/>